<dbReference type="InterPro" id="IPR001878">
    <property type="entry name" value="Znf_CCHC"/>
</dbReference>
<dbReference type="RefSeq" id="XP_018283435.1">
    <property type="nucleotide sequence ID" value="XM_018437677.1"/>
</dbReference>
<dbReference type="Gene3D" id="4.10.60.10">
    <property type="entry name" value="Zinc finger, CCHC-type"/>
    <property type="match status" value="1"/>
</dbReference>
<proteinExistence type="predicted"/>
<dbReference type="SMART" id="SM00343">
    <property type="entry name" value="ZnF_C2HC"/>
    <property type="match status" value="2"/>
</dbReference>
<feature type="domain" description="CCHC-type" evidence="2">
    <location>
        <begin position="218"/>
        <end position="234"/>
    </location>
</feature>
<dbReference type="GO" id="GO:0003676">
    <property type="term" value="F:nucleic acid binding"/>
    <property type="evidence" value="ECO:0007669"/>
    <property type="project" value="InterPro"/>
</dbReference>
<dbReference type="InParanoid" id="A0A162W8N7"/>
<dbReference type="GeneID" id="28998583"/>
<feature type="region of interest" description="Disordered" evidence="1">
    <location>
        <begin position="255"/>
        <end position="280"/>
    </location>
</feature>
<evidence type="ECO:0000256" key="1">
    <source>
        <dbReference type="SAM" id="MobiDB-lite"/>
    </source>
</evidence>
<name>A0A162W8N7_PHYB8</name>
<evidence type="ECO:0000313" key="4">
    <source>
        <dbReference type="Proteomes" id="UP000077315"/>
    </source>
</evidence>
<dbReference type="SUPFAM" id="SSF56219">
    <property type="entry name" value="DNase I-like"/>
    <property type="match status" value="1"/>
</dbReference>
<evidence type="ECO:0000259" key="2">
    <source>
        <dbReference type="SMART" id="SM00343"/>
    </source>
</evidence>
<reference evidence="4" key="1">
    <citation type="submission" date="2015-06" db="EMBL/GenBank/DDBJ databases">
        <title>Expansion of signal transduction pathways in fungi by whole-genome duplication.</title>
        <authorList>
            <consortium name="DOE Joint Genome Institute"/>
            <person name="Corrochano L.M."/>
            <person name="Kuo A."/>
            <person name="Marcet-Houben M."/>
            <person name="Polaino S."/>
            <person name="Salamov A."/>
            <person name="Villalobos J.M."/>
            <person name="Alvarez M.I."/>
            <person name="Avalos J."/>
            <person name="Benito E.P."/>
            <person name="Benoit I."/>
            <person name="Burger G."/>
            <person name="Camino L.P."/>
            <person name="Canovas D."/>
            <person name="Cerda-Olmedo E."/>
            <person name="Cheng J.-F."/>
            <person name="Dominguez A."/>
            <person name="Elias M."/>
            <person name="Eslava A.P."/>
            <person name="Glaser F."/>
            <person name="Grimwood J."/>
            <person name="Gutierrez G."/>
            <person name="Heitman J."/>
            <person name="Henrissat B."/>
            <person name="Iturriaga E.A."/>
            <person name="Lang B.F."/>
            <person name="Lavin J.L."/>
            <person name="Lee S."/>
            <person name="Li W."/>
            <person name="Lindquist E."/>
            <person name="Lopez-Garcia S."/>
            <person name="Luque E.M."/>
            <person name="Marcos A.T."/>
            <person name="Martin J."/>
            <person name="McCluskey K."/>
            <person name="Medina H.R."/>
            <person name="Miralles-Duran A."/>
            <person name="Miyazaki A."/>
            <person name="Munoz-Torres E."/>
            <person name="Oguiza J.A."/>
            <person name="Ohm R."/>
            <person name="Olmedo M."/>
            <person name="Orejas M."/>
            <person name="Ortiz-Castellanos L."/>
            <person name="Pisabarro A.G."/>
            <person name="Rodriguez-Romero J."/>
            <person name="Ruiz-Herrera J."/>
            <person name="Ruiz-Vazquez R."/>
            <person name="Sanz C."/>
            <person name="Schackwitz W."/>
            <person name="Schmutz J."/>
            <person name="Shahriari M."/>
            <person name="Shelest E."/>
            <person name="Silva-Franco F."/>
            <person name="Soanes D."/>
            <person name="Syed K."/>
            <person name="Tagua V.G."/>
            <person name="Talbot N.J."/>
            <person name="Thon M."/>
            <person name="De vries R.P."/>
            <person name="Wiebenga A."/>
            <person name="Yadav J.S."/>
            <person name="Braun E.L."/>
            <person name="Baker S."/>
            <person name="Garre V."/>
            <person name="Horwitz B."/>
            <person name="Torres-Martinez S."/>
            <person name="Idnurm A."/>
            <person name="Herrera-Estrella A."/>
            <person name="Gabaldon T."/>
            <person name="Grigoriev I.V."/>
        </authorList>
    </citation>
    <scope>NUCLEOTIDE SEQUENCE [LARGE SCALE GENOMIC DNA]</scope>
    <source>
        <strain evidence="4">NRRL 1555(-)</strain>
    </source>
</reference>
<protein>
    <submittedName>
        <fullName evidence="3">CCHC-type zinc finger transcription factor</fullName>
    </submittedName>
</protein>
<gene>
    <name evidence="3" type="ORF">PHYBLDRAFT_176162</name>
</gene>
<dbReference type="GO" id="GO:0008270">
    <property type="term" value="F:zinc ion binding"/>
    <property type="evidence" value="ECO:0007669"/>
    <property type="project" value="InterPro"/>
</dbReference>
<dbReference type="InterPro" id="IPR005135">
    <property type="entry name" value="Endo/exonuclease/phosphatase"/>
</dbReference>
<dbReference type="VEuPathDB" id="FungiDB:PHYBLDRAFT_176162"/>
<dbReference type="OrthoDB" id="2264205at2759"/>
<dbReference type="InterPro" id="IPR036691">
    <property type="entry name" value="Endo/exonu/phosph_ase_sf"/>
</dbReference>
<organism evidence="3 4">
    <name type="scientific">Phycomyces blakesleeanus (strain ATCC 8743b / DSM 1359 / FGSC 10004 / NBRC 33097 / NRRL 1555)</name>
    <dbReference type="NCBI Taxonomy" id="763407"/>
    <lineage>
        <taxon>Eukaryota</taxon>
        <taxon>Fungi</taxon>
        <taxon>Fungi incertae sedis</taxon>
        <taxon>Mucoromycota</taxon>
        <taxon>Mucoromycotina</taxon>
        <taxon>Mucoromycetes</taxon>
        <taxon>Mucorales</taxon>
        <taxon>Phycomycetaceae</taxon>
        <taxon>Phycomyces</taxon>
    </lineage>
</organism>
<evidence type="ECO:0000313" key="3">
    <source>
        <dbReference type="EMBL" id="OAD65395.1"/>
    </source>
</evidence>
<dbReference type="EMBL" id="KV441028">
    <property type="protein sequence ID" value="OAD65395.1"/>
    <property type="molecule type" value="Genomic_DNA"/>
</dbReference>
<dbReference type="Proteomes" id="UP000077315">
    <property type="component" value="Unassembled WGS sequence"/>
</dbReference>
<dbReference type="Gene3D" id="3.60.10.10">
    <property type="entry name" value="Endonuclease/exonuclease/phosphatase"/>
    <property type="match status" value="1"/>
</dbReference>
<feature type="domain" description="CCHC-type" evidence="2">
    <location>
        <begin position="195"/>
        <end position="211"/>
    </location>
</feature>
<dbReference type="SUPFAM" id="SSF57756">
    <property type="entry name" value="Retrovirus zinc finger-like domains"/>
    <property type="match status" value="1"/>
</dbReference>
<dbReference type="AlphaFoldDB" id="A0A162W8N7"/>
<dbReference type="InterPro" id="IPR036875">
    <property type="entry name" value="Znf_CCHC_sf"/>
</dbReference>
<dbReference type="GO" id="GO:0003824">
    <property type="term" value="F:catalytic activity"/>
    <property type="evidence" value="ECO:0007669"/>
    <property type="project" value="InterPro"/>
</dbReference>
<accession>A0A162W8N7</accession>
<sequence length="1048" mass="117167">MKVFEKNITSILFSTLPASPSHVWRKSTTPHSIFFNPPVGTPQEDAFWDSLLGSVPANKIIGVSFPFKQSTMHEMHLTDSTTCLDICSKGFLVNNEWFFPSQGIPTGTKILRLYLTKLPFLPRQDLEQLIKNSLVKYGIVHEIGIYLCHSCFDSTGYAYVKRPPTPTTSLLPLLYKIPTSDSTHFLAMWTRMGSHCTYCRAMGHDIKACPIRPQDSRKCFTCHKTSHLQNTCPRTPTTEFRPSKCSRKLPRTILSAQDPKTHLPPPPASHPDSAAQSKMANPLTLSLSETTQPKRTYATHTSPGIETANPFAVLAEIFKAAESHMAQTQEKSDTNPANPPFTPLYHNLQTAFIPEGSGSSPTILDEEFHKSAFDILALQETHAHTEDLQQTFTQQFQAKDSLWSPHCRLVSLSPFLSFTDPLFSLCGQCITATVVHSSNLFSPFRVCVLYAPATVRPCYDFLTSLLSSPHLVPSKPSQFLMLGDFNYASHTPPPRARLAPKPWLQFVSNTLVDCITPLLLAPMPTFHRDMSSSTIDYIYVSTDLAHCYDSSTITYVQPLWIDHCLVQTCLRFPTLSNIGKGLWRANLHLAHNPSFCSALSRCLTSFVPTLLYNSSPQIQWDLLKQKVAHFTRSFSRKSHPSLATLEVKLQKYHIHHSRSLSIRRRATILNTLVLSKLWHVLRVTTVPMLFFHRLCSIMSKFLQYCTFPSISLATLCQPLSRGGLGILNPQVQQAALQLHWLRPLILFPQRQSGLVSPWFSFLLRLHSHSEHLLLPLLFPPLHSPHQRDYNSPLHTIFAAIDILPHDFTVVTVNLPTCLSLPLSVMSLVPPNCPTFPSTWQDLRVSDAYEISIPYANSTLVPLVPLSPLSLPALSIAGGRSPSPTAHATCDTALGIRRYPAILTYTPEYCWLSLTPLVPCAPGTWIRKLTFCSTTLPSLRSGPPSGPLSLPFPSLPTQFTLVSTFSTFHPPRTPVSHLPLSLGAHYWLYGDTTGSLYLIKFLLSHLPPCLPLISSLTDSRTRLLLTMGQFSFCPPPILLPHIKQNHKNN</sequence>
<keyword evidence="4" id="KW-1185">Reference proteome</keyword>
<dbReference type="Pfam" id="PF03372">
    <property type="entry name" value="Exo_endo_phos"/>
    <property type="match status" value="1"/>
</dbReference>